<proteinExistence type="predicted"/>
<accession>A0A6B2LMP8</accession>
<protein>
    <submittedName>
        <fullName evidence="1">Uncharacterized protein</fullName>
    </submittedName>
</protein>
<dbReference type="AlphaFoldDB" id="A0A6B2LMP8"/>
<organism evidence="1">
    <name type="scientific">Arcella intermedia</name>
    <dbReference type="NCBI Taxonomy" id="1963864"/>
    <lineage>
        <taxon>Eukaryota</taxon>
        <taxon>Amoebozoa</taxon>
        <taxon>Tubulinea</taxon>
        <taxon>Elardia</taxon>
        <taxon>Arcellinida</taxon>
        <taxon>Sphaerothecina</taxon>
        <taxon>Arcellidae</taxon>
        <taxon>Arcella</taxon>
    </lineage>
</organism>
<evidence type="ECO:0000313" key="1">
    <source>
        <dbReference type="EMBL" id="NDV38439.1"/>
    </source>
</evidence>
<sequence>MAQLGPVETVLGVISSPIDPLTTHTLRGAKGVSVGVKIPLLSAVAPPKRPSKASTVVRLSDAAAPLQDAQSASAVAVER</sequence>
<dbReference type="EMBL" id="GIBP01009470">
    <property type="protein sequence ID" value="NDV38439.1"/>
    <property type="molecule type" value="Transcribed_RNA"/>
</dbReference>
<reference evidence="1" key="1">
    <citation type="journal article" date="2020" name="J. Eukaryot. Microbiol.">
        <title>De novo Sequencing, Assembly and Annotation of the Transcriptome for the Free-Living Testate Amoeba Arcella intermedia.</title>
        <authorList>
            <person name="Ribeiro G.M."/>
            <person name="Porfirio-Sousa A.L."/>
            <person name="Maurer-Alcala X.X."/>
            <person name="Katz L.A."/>
            <person name="Lahr D.J.G."/>
        </authorList>
    </citation>
    <scope>NUCLEOTIDE SEQUENCE</scope>
</reference>
<name>A0A6B2LMP8_9EUKA</name>